<dbReference type="PANTHER" id="PTHR13318:SF95">
    <property type="entry name" value="F-BOX PROTEIN YLR352W"/>
    <property type="match status" value="1"/>
</dbReference>
<proteinExistence type="predicted"/>
<feature type="coiled-coil region" evidence="1">
    <location>
        <begin position="6"/>
        <end position="40"/>
    </location>
</feature>
<keyword evidence="3" id="KW-1185">Reference proteome</keyword>
<evidence type="ECO:0000256" key="1">
    <source>
        <dbReference type="SAM" id="Coils"/>
    </source>
</evidence>
<dbReference type="GO" id="GO:0031146">
    <property type="term" value="P:SCF-dependent proteasomal ubiquitin-dependent protein catabolic process"/>
    <property type="evidence" value="ECO:0007669"/>
    <property type="project" value="TreeGrafter"/>
</dbReference>
<dbReference type="EMBL" id="BEXD01004322">
    <property type="protein sequence ID" value="GBC09709.1"/>
    <property type="molecule type" value="Genomic_DNA"/>
</dbReference>
<keyword evidence="1" id="KW-0175">Coiled coil</keyword>
<evidence type="ECO:0000313" key="2">
    <source>
        <dbReference type="EMBL" id="GBC09709.1"/>
    </source>
</evidence>
<evidence type="ECO:0000313" key="3">
    <source>
        <dbReference type="Proteomes" id="UP000247702"/>
    </source>
</evidence>
<organism evidence="2 3">
    <name type="scientific">Rhizophagus clarus</name>
    <dbReference type="NCBI Taxonomy" id="94130"/>
    <lineage>
        <taxon>Eukaryota</taxon>
        <taxon>Fungi</taxon>
        <taxon>Fungi incertae sedis</taxon>
        <taxon>Mucoromycota</taxon>
        <taxon>Glomeromycotina</taxon>
        <taxon>Glomeromycetes</taxon>
        <taxon>Glomerales</taxon>
        <taxon>Glomeraceae</taxon>
        <taxon>Rhizophagus</taxon>
    </lineage>
</organism>
<protein>
    <submittedName>
        <fullName evidence="2">Uncharacterized protein</fullName>
    </submittedName>
</protein>
<dbReference type="STRING" id="94130.A0A2Z6SPN5"/>
<name>A0A2Z6SPN5_9GLOM</name>
<dbReference type="GO" id="GO:0019005">
    <property type="term" value="C:SCF ubiquitin ligase complex"/>
    <property type="evidence" value="ECO:0007669"/>
    <property type="project" value="TreeGrafter"/>
</dbReference>
<comment type="caution">
    <text evidence="2">The sequence shown here is derived from an EMBL/GenBank/DDBJ whole genome shotgun (WGS) entry which is preliminary data.</text>
</comment>
<accession>A0A2Z6SPN5</accession>
<reference evidence="2 3" key="1">
    <citation type="submission" date="2017-11" db="EMBL/GenBank/DDBJ databases">
        <title>The genome of Rhizophagus clarus HR1 reveals common genetic basis of auxotrophy among arbuscular mycorrhizal fungi.</title>
        <authorList>
            <person name="Kobayashi Y."/>
        </authorList>
    </citation>
    <scope>NUCLEOTIDE SEQUENCE [LARGE SCALE GENOMIC DNA]</scope>
    <source>
        <strain evidence="2 3">HR1</strain>
    </source>
</reference>
<dbReference type="InterPro" id="IPR006553">
    <property type="entry name" value="Leu-rich_rpt_Cys-con_subtyp"/>
</dbReference>
<dbReference type="SUPFAM" id="SSF52047">
    <property type="entry name" value="RNI-like"/>
    <property type="match status" value="1"/>
</dbReference>
<sequence length="394" mass="45558">MVFSMGEELKNQLKDYHSQYNTLEKRVKGLEKDVRFLKDDFDNPEECVNREYVVDLIHKIVPSLIGKKDKDPSYPSESSEDSDSVEIIEVRGKKAVPYRLRTRARPKKVKRLINPSIPLYMFSDCGTDAVLLFCIKLKRSSTRKIFMKILCGEQKPVYCLNVTYLEISNYYQLSDKKFKRIAGVLPNIVHLDFNYSKGFSEKTLKRIVKSYPNLKYLNLQKAEEVDHNRNQTYRNIHLGKIRRLMYENYISSSSNSGCDTEITDDGLSIVVLRCRKLEYLNISHRTAITDITINAIARSCLNLKYIDLKGCYNISKEAICQLIPNVHVENIVGVSPHYISLMDKYLSQYDVCGLAELEQKIRRRNDANNLNSALMLRTIKNLLADQTKLVSPEQ</sequence>
<dbReference type="PANTHER" id="PTHR13318">
    <property type="entry name" value="PARTNER OF PAIRED, ISOFORM B-RELATED"/>
    <property type="match status" value="1"/>
</dbReference>
<dbReference type="Proteomes" id="UP000247702">
    <property type="component" value="Unassembled WGS sequence"/>
</dbReference>
<dbReference type="AlphaFoldDB" id="A0A2Z6SPN5"/>
<dbReference type="SMART" id="SM00367">
    <property type="entry name" value="LRR_CC"/>
    <property type="match status" value="3"/>
</dbReference>
<dbReference type="InterPro" id="IPR032675">
    <property type="entry name" value="LRR_dom_sf"/>
</dbReference>
<dbReference type="Gene3D" id="3.80.10.10">
    <property type="entry name" value="Ribonuclease Inhibitor"/>
    <property type="match status" value="1"/>
</dbReference>
<gene>
    <name evidence="2" type="ORF">RclHR1_09060006</name>
</gene>